<accession>A0A6J5MME1</accession>
<sequence length="82" mass="10083">MKQFKKRQAYELVTNNLKEKGIMPFSAREYTIENITGIINKYEYKRKEYFSIYEEEVIREYVSVKRKLITENEESRKKITFE</sequence>
<protein>
    <submittedName>
        <fullName evidence="1">Uncharacterized protein</fullName>
    </submittedName>
</protein>
<reference evidence="1" key="1">
    <citation type="submission" date="2020-04" db="EMBL/GenBank/DDBJ databases">
        <authorList>
            <person name="Chiriac C."/>
            <person name="Salcher M."/>
            <person name="Ghai R."/>
            <person name="Kavagutti S V."/>
        </authorList>
    </citation>
    <scope>NUCLEOTIDE SEQUENCE</scope>
</reference>
<gene>
    <name evidence="1" type="ORF">UFOVP520_14</name>
</gene>
<name>A0A6J5MME1_9CAUD</name>
<evidence type="ECO:0000313" key="1">
    <source>
        <dbReference type="EMBL" id="CAB4148235.1"/>
    </source>
</evidence>
<proteinExistence type="predicted"/>
<dbReference type="EMBL" id="LR796495">
    <property type="protein sequence ID" value="CAB4148235.1"/>
    <property type="molecule type" value="Genomic_DNA"/>
</dbReference>
<organism evidence="1">
    <name type="scientific">uncultured Caudovirales phage</name>
    <dbReference type="NCBI Taxonomy" id="2100421"/>
    <lineage>
        <taxon>Viruses</taxon>
        <taxon>Duplodnaviria</taxon>
        <taxon>Heunggongvirae</taxon>
        <taxon>Uroviricota</taxon>
        <taxon>Caudoviricetes</taxon>
        <taxon>Peduoviridae</taxon>
        <taxon>Maltschvirus</taxon>
        <taxon>Maltschvirus maltsch</taxon>
    </lineage>
</organism>